<feature type="transmembrane region" description="Helical" evidence="5">
    <location>
        <begin position="281"/>
        <end position="310"/>
    </location>
</feature>
<protein>
    <submittedName>
        <fullName evidence="7">Ionic transporter y4hA</fullName>
    </submittedName>
</protein>
<dbReference type="GO" id="GO:0005886">
    <property type="term" value="C:plasma membrane"/>
    <property type="evidence" value="ECO:0007669"/>
    <property type="project" value="TreeGrafter"/>
</dbReference>
<dbReference type="EMBL" id="WFLI01000011">
    <property type="protein sequence ID" value="KAB8064744.1"/>
    <property type="molecule type" value="Genomic_DNA"/>
</dbReference>
<feature type="transmembrane region" description="Helical" evidence="5">
    <location>
        <begin position="127"/>
        <end position="152"/>
    </location>
</feature>
<evidence type="ECO:0000259" key="6">
    <source>
        <dbReference type="Pfam" id="PF01699"/>
    </source>
</evidence>
<dbReference type="PANTHER" id="PTHR37958">
    <property type="entry name" value="SODIUM-POTASSIUM/PROTON ANTIPORTER CHAA"/>
    <property type="match status" value="1"/>
</dbReference>
<dbReference type="GO" id="GO:0015386">
    <property type="term" value="F:potassium:proton antiporter activity"/>
    <property type="evidence" value="ECO:0007669"/>
    <property type="project" value="TreeGrafter"/>
</dbReference>
<dbReference type="RefSeq" id="WP_152282774.1">
    <property type="nucleotide sequence ID" value="NZ_WFLI01000011.1"/>
</dbReference>
<organism evidence="7 8">
    <name type="scientific">Janthinobacterium violaceinigrum</name>
    <dbReference type="NCBI Taxonomy" id="2654252"/>
    <lineage>
        <taxon>Bacteria</taxon>
        <taxon>Pseudomonadati</taxon>
        <taxon>Pseudomonadota</taxon>
        <taxon>Betaproteobacteria</taxon>
        <taxon>Burkholderiales</taxon>
        <taxon>Oxalobacteraceae</taxon>
        <taxon>Janthinobacterium</taxon>
    </lineage>
</organism>
<feature type="transmembrane region" description="Helical" evidence="5">
    <location>
        <begin position="251"/>
        <end position="269"/>
    </location>
</feature>
<feature type="transmembrane region" description="Helical" evidence="5">
    <location>
        <begin position="63"/>
        <end position="87"/>
    </location>
</feature>
<dbReference type="Pfam" id="PF01699">
    <property type="entry name" value="Na_Ca_ex"/>
    <property type="match status" value="2"/>
</dbReference>
<dbReference type="AlphaFoldDB" id="A0A6I1I1E5"/>
<feature type="transmembrane region" description="Helical" evidence="5">
    <location>
        <begin position="31"/>
        <end position="51"/>
    </location>
</feature>
<proteinExistence type="predicted"/>
<feature type="domain" description="Sodium/calcium exchanger membrane region" evidence="6">
    <location>
        <begin position="216"/>
        <end position="358"/>
    </location>
</feature>
<evidence type="ECO:0000256" key="4">
    <source>
        <dbReference type="ARBA" id="ARBA00023136"/>
    </source>
</evidence>
<keyword evidence="3 5" id="KW-1133">Transmembrane helix</keyword>
<feature type="transmembrane region" description="Helical" evidence="5">
    <location>
        <begin position="212"/>
        <end position="231"/>
    </location>
</feature>
<comment type="subcellular location">
    <subcellularLocation>
        <location evidence="1">Membrane</location>
        <topology evidence="1">Multi-pass membrane protein</topology>
    </subcellularLocation>
</comment>
<feature type="transmembrane region" description="Helical" evidence="5">
    <location>
        <begin position="7"/>
        <end position="25"/>
    </location>
</feature>
<feature type="transmembrane region" description="Helical" evidence="5">
    <location>
        <begin position="164"/>
        <end position="183"/>
    </location>
</feature>
<evidence type="ECO:0000256" key="2">
    <source>
        <dbReference type="ARBA" id="ARBA00022692"/>
    </source>
</evidence>
<evidence type="ECO:0000256" key="5">
    <source>
        <dbReference type="SAM" id="Phobius"/>
    </source>
</evidence>
<keyword evidence="4 5" id="KW-0472">Membrane</keyword>
<dbReference type="InterPro" id="IPR052946">
    <property type="entry name" value="Alkaline_pH_Ca-Antiporter"/>
</dbReference>
<feature type="transmembrane region" description="Helical" evidence="5">
    <location>
        <begin position="316"/>
        <end position="333"/>
    </location>
</feature>
<evidence type="ECO:0000256" key="3">
    <source>
        <dbReference type="ARBA" id="ARBA00022989"/>
    </source>
</evidence>
<feature type="transmembrane region" description="Helical" evidence="5">
    <location>
        <begin position="99"/>
        <end position="120"/>
    </location>
</feature>
<evidence type="ECO:0000256" key="1">
    <source>
        <dbReference type="ARBA" id="ARBA00004141"/>
    </source>
</evidence>
<dbReference type="GO" id="GO:0015385">
    <property type="term" value="F:sodium:proton antiporter activity"/>
    <property type="evidence" value="ECO:0007669"/>
    <property type="project" value="TreeGrafter"/>
</dbReference>
<sequence length="360" mass="37045">MKILKSLPVWPLAAPLAGWLFLFGSTFNFGGAYQILLVVGLIGSVLAAVYHAEVVAHRIGEPYGTLVLALAVTLIEVALIVSLMLAGGPETTGLARDTVFAAIMIILNGIVGICLLLGAGRHKEQTFGLLGVSASLATLAAIAILTLVLPNYTSSAAGPYYNSSQLIFIAVISLVLYGTFVLVQTVRHRDYFLPKEAVGDEEVHAAPPSASVAWISAGALLVCLGAVVLLAKSLAPALETAIAAMGAPKTLVGIVIAAIVLLPEGLAAVRAARANRLQTSLNLALGSALASIGLTIPAVVVVSLATGLTITLGLDIKSTVLLLLSLMVATLSLGTGRTTVMQGTVHLVIFAVYLFTTIVP</sequence>
<evidence type="ECO:0000313" key="8">
    <source>
        <dbReference type="Proteomes" id="UP000468717"/>
    </source>
</evidence>
<keyword evidence="2 5" id="KW-0812">Transmembrane</keyword>
<gene>
    <name evidence="7" type="ORF">GCN75_12355</name>
</gene>
<dbReference type="InterPro" id="IPR004837">
    <property type="entry name" value="NaCa_Exmemb"/>
</dbReference>
<evidence type="ECO:0000313" key="7">
    <source>
        <dbReference type="EMBL" id="KAB8064744.1"/>
    </source>
</evidence>
<name>A0A6I1I1E5_9BURK</name>
<dbReference type="PANTHER" id="PTHR37958:SF1">
    <property type="entry name" value="SODIUM-POTASSIUM_PROTON ANTIPORTER CHAA"/>
    <property type="match status" value="1"/>
</dbReference>
<reference evidence="7 8" key="1">
    <citation type="submission" date="2019-10" db="EMBL/GenBank/DDBJ databases">
        <title>Three novel species isolated from a subtropical stream in China.</title>
        <authorList>
            <person name="Lu H."/>
        </authorList>
    </citation>
    <scope>NUCLEOTIDE SEQUENCE [LARGE SCALE GENOMIC DNA]</scope>
    <source>
        <strain evidence="7 8">FT13W</strain>
    </source>
</reference>
<accession>A0A6I1I1E5</accession>
<feature type="transmembrane region" description="Helical" evidence="5">
    <location>
        <begin position="340"/>
        <end position="359"/>
    </location>
</feature>
<feature type="domain" description="Sodium/calcium exchanger membrane region" evidence="6">
    <location>
        <begin position="35"/>
        <end position="185"/>
    </location>
</feature>
<keyword evidence="8" id="KW-1185">Reference proteome</keyword>
<dbReference type="Proteomes" id="UP000468717">
    <property type="component" value="Unassembled WGS sequence"/>
</dbReference>
<comment type="caution">
    <text evidence="7">The sequence shown here is derived from an EMBL/GenBank/DDBJ whole genome shotgun (WGS) entry which is preliminary data.</text>
</comment>